<evidence type="ECO:0000256" key="2">
    <source>
        <dbReference type="RuleBase" id="RU364116"/>
    </source>
</evidence>
<dbReference type="InterPro" id="IPR034505">
    <property type="entry name" value="Coproporphyrinogen-III_oxidase"/>
</dbReference>
<organism evidence="4 5">
    <name type="scientific">Dichotomicrobium thermohalophilum</name>
    <dbReference type="NCBI Taxonomy" id="933063"/>
    <lineage>
        <taxon>Bacteria</taxon>
        <taxon>Pseudomonadati</taxon>
        <taxon>Pseudomonadota</taxon>
        <taxon>Alphaproteobacteria</taxon>
        <taxon>Hyphomicrobiales</taxon>
        <taxon>Hyphomicrobiaceae</taxon>
        <taxon>Dichotomicrobium</taxon>
    </lineage>
</organism>
<dbReference type="SUPFAM" id="SSF102114">
    <property type="entry name" value="Radical SAM enzymes"/>
    <property type="match status" value="1"/>
</dbReference>
<accession>A0A397PNT4</accession>
<evidence type="ECO:0000313" key="5">
    <source>
        <dbReference type="Proteomes" id="UP000266273"/>
    </source>
</evidence>
<name>A0A397PNT4_9HYPH</name>
<keyword evidence="2" id="KW-0479">Metal-binding</keyword>
<reference evidence="4 5" key="1">
    <citation type="submission" date="2018-08" db="EMBL/GenBank/DDBJ databases">
        <title>Genomic Encyclopedia of Archaeal and Bacterial Type Strains, Phase II (KMG-II): from individual species to whole genera.</title>
        <authorList>
            <person name="Goeker M."/>
        </authorList>
    </citation>
    <scope>NUCLEOTIDE SEQUENCE [LARGE SCALE GENOMIC DNA]</scope>
    <source>
        <strain evidence="4 5">DSM 5002</strain>
    </source>
</reference>
<comment type="subcellular location">
    <subcellularLocation>
        <location evidence="2">Cytoplasm</location>
    </subcellularLocation>
</comment>
<dbReference type="InterPro" id="IPR007197">
    <property type="entry name" value="rSAM"/>
</dbReference>
<feature type="domain" description="Radical SAM core" evidence="3">
    <location>
        <begin position="5"/>
        <end position="241"/>
    </location>
</feature>
<dbReference type="RefSeq" id="WP_425359188.1">
    <property type="nucleotide sequence ID" value="NZ_QXDF01000003.1"/>
</dbReference>
<dbReference type="SMART" id="SM00729">
    <property type="entry name" value="Elp3"/>
    <property type="match status" value="1"/>
</dbReference>
<dbReference type="InterPro" id="IPR010723">
    <property type="entry name" value="HemN_C"/>
</dbReference>
<evidence type="ECO:0000259" key="3">
    <source>
        <dbReference type="PROSITE" id="PS51918"/>
    </source>
</evidence>
<dbReference type="Gene3D" id="3.30.750.200">
    <property type="match status" value="1"/>
</dbReference>
<dbReference type="PANTHER" id="PTHR13932">
    <property type="entry name" value="COPROPORPHYRINIGEN III OXIDASE"/>
    <property type="match status" value="1"/>
</dbReference>
<dbReference type="SFLD" id="SFLDS00029">
    <property type="entry name" value="Radical_SAM"/>
    <property type="match status" value="2"/>
</dbReference>
<dbReference type="NCBIfam" id="TIGR00539">
    <property type="entry name" value="hemN_rel"/>
    <property type="match status" value="1"/>
</dbReference>
<evidence type="ECO:0000256" key="1">
    <source>
        <dbReference type="ARBA" id="ARBA00006100"/>
    </source>
</evidence>
<keyword evidence="2" id="KW-0143">Chaperone</keyword>
<dbReference type="Pfam" id="PF06969">
    <property type="entry name" value="HemN_C"/>
    <property type="match status" value="1"/>
</dbReference>
<dbReference type="GO" id="GO:0004109">
    <property type="term" value="F:coproporphyrinogen oxidase activity"/>
    <property type="evidence" value="ECO:0007669"/>
    <property type="project" value="InterPro"/>
</dbReference>
<dbReference type="SFLD" id="SFLDG01065">
    <property type="entry name" value="anaerobic_coproporphyrinogen-I"/>
    <property type="match status" value="2"/>
</dbReference>
<dbReference type="InterPro" id="IPR004559">
    <property type="entry name" value="HemW-like"/>
</dbReference>
<dbReference type="Proteomes" id="UP000266273">
    <property type="component" value="Unassembled WGS sequence"/>
</dbReference>
<comment type="similarity">
    <text evidence="1">Belongs to the anaerobic coproporphyrinogen-III oxidase family. HemW subfamily.</text>
</comment>
<dbReference type="SFLD" id="SFLDF00562">
    <property type="entry name" value="HemN-like__clustered_with_heat"/>
    <property type="match status" value="1"/>
</dbReference>
<keyword evidence="2" id="KW-0349">Heme</keyword>
<dbReference type="EMBL" id="QXDF01000003">
    <property type="protein sequence ID" value="RIA47401.1"/>
    <property type="molecule type" value="Genomic_DNA"/>
</dbReference>
<dbReference type="GO" id="GO:0051539">
    <property type="term" value="F:4 iron, 4 sulfur cluster binding"/>
    <property type="evidence" value="ECO:0007669"/>
    <property type="project" value="UniProtKB-UniRule"/>
</dbReference>
<gene>
    <name evidence="4" type="ORF">BXY53_2480</name>
</gene>
<dbReference type="GO" id="GO:0006779">
    <property type="term" value="P:porphyrin-containing compound biosynthetic process"/>
    <property type="evidence" value="ECO:0007669"/>
    <property type="project" value="InterPro"/>
</dbReference>
<dbReference type="GO" id="GO:0046872">
    <property type="term" value="F:metal ion binding"/>
    <property type="evidence" value="ECO:0007669"/>
    <property type="project" value="UniProtKB-UniRule"/>
</dbReference>
<dbReference type="PANTHER" id="PTHR13932:SF5">
    <property type="entry name" value="RADICAL S-ADENOSYL METHIONINE DOMAIN-CONTAINING PROTEIN 1, MITOCHONDRIAL"/>
    <property type="match status" value="1"/>
</dbReference>
<keyword evidence="2" id="KW-0004">4Fe-4S</keyword>
<dbReference type="InterPro" id="IPR058240">
    <property type="entry name" value="rSAM_sf"/>
</dbReference>
<dbReference type="Pfam" id="PF04055">
    <property type="entry name" value="Radical_SAM"/>
    <property type="match status" value="1"/>
</dbReference>
<proteinExistence type="inferred from homology"/>
<comment type="function">
    <text evidence="2">Probably acts as a heme chaperone, transferring heme to an unknown acceptor. Binds one molecule of heme per monomer, possibly covalently. Binds 1 [4Fe-4S] cluster. The cluster is coordinated with 3 cysteines and an exchangeable S-adenosyl-L-methionine.</text>
</comment>
<keyword evidence="2" id="KW-0963">Cytoplasm</keyword>
<dbReference type="InterPro" id="IPR006638">
    <property type="entry name" value="Elp3/MiaA/NifB-like_rSAM"/>
</dbReference>
<keyword evidence="2" id="KW-0949">S-adenosyl-L-methionine</keyword>
<evidence type="ECO:0000313" key="4">
    <source>
        <dbReference type="EMBL" id="RIA47401.1"/>
    </source>
</evidence>
<dbReference type="GO" id="GO:0005737">
    <property type="term" value="C:cytoplasm"/>
    <property type="evidence" value="ECO:0007669"/>
    <property type="project" value="UniProtKB-SubCell"/>
</dbReference>
<dbReference type="AlphaFoldDB" id="A0A397PNT4"/>
<protein>
    <recommendedName>
        <fullName evidence="2">Heme chaperone HemW</fullName>
    </recommendedName>
</protein>
<keyword evidence="2" id="KW-0408">Iron</keyword>
<dbReference type="SFLD" id="SFLDF00288">
    <property type="entry name" value="HemN-like__clustered_with_nucl"/>
    <property type="match status" value="1"/>
</dbReference>
<keyword evidence="2" id="KW-0411">Iron-sulfur</keyword>
<keyword evidence="5" id="KW-1185">Reference proteome</keyword>
<dbReference type="CDD" id="cd01335">
    <property type="entry name" value="Radical_SAM"/>
    <property type="match status" value="1"/>
</dbReference>
<dbReference type="PROSITE" id="PS51918">
    <property type="entry name" value="RADICAL_SAM"/>
    <property type="match status" value="1"/>
</dbReference>
<sequence>MSMDQPSDAGFGVYVHWPYCAAKCPYCDFNSHVPRGAVNEQRYAKAVIRELEHHAALTPGRRVDTIFFGGGTPSLMQPDTVASVIDAIAALWPLASDAEVTLEANPSSVEAARFAGYRAAGVNRVSLGVQSLRDDALQFLGRLHSAGQARNAVDVAHAHFERVSIDLIYARPGHAVEAWRDELREALALGVRHLSAYQLTIEPGTAFYRLHAAGKLDTPPDDTATALFKATQELCAEAGLASYEVSNHAAPGEESRHNLIYWRYGDYVGVGPGAHGRIALADGARLATETVRDPAAWLEQVEGDGHGIETQTTLASLEQAEEMLLMGLRLADGVSRARLRGLSGHDIAPTTLEDLRALGLIAVVDERVRVTDDGRLLLNQIALKLADALNPVESAPAAATG</sequence>
<comment type="caution">
    <text evidence="4">The sequence shown here is derived from an EMBL/GenBank/DDBJ whole genome shotgun (WGS) entry which is preliminary data.</text>
</comment>